<proteinExistence type="predicted"/>
<dbReference type="RefSeq" id="WP_127945837.1">
    <property type="nucleotide sequence ID" value="NZ_RKLN01000001.1"/>
</dbReference>
<dbReference type="EMBL" id="RKLN01000001">
    <property type="protein sequence ID" value="RVW06523.1"/>
    <property type="molecule type" value="Genomic_DNA"/>
</dbReference>
<dbReference type="Gene3D" id="3.40.50.1820">
    <property type="entry name" value="alpha/beta hydrolase"/>
    <property type="match status" value="1"/>
</dbReference>
<dbReference type="InterPro" id="IPR029058">
    <property type="entry name" value="AB_hydrolase_fold"/>
</dbReference>
<evidence type="ECO:0000313" key="2">
    <source>
        <dbReference type="Proteomes" id="UP000284333"/>
    </source>
</evidence>
<reference evidence="1 2" key="1">
    <citation type="submission" date="2018-11" db="EMBL/GenBank/DDBJ databases">
        <title>Rhodococcus spongicola sp. nov. and Rhodococcus xishaensis sp. nov. from marine sponges.</title>
        <authorList>
            <person name="Li L."/>
            <person name="Lin H.W."/>
        </authorList>
    </citation>
    <scope>NUCLEOTIDE SEQUENCE [LARGE SCALE GENOMIC DNA]</scope>
    <source>
        <strain evidence="1 2">LHW50502</strain>
    </source>
</reference>
<protein>
    <recommendedName>
        <fullName evidence="3">PE-PPE domain-containing protein</fullName>
    </recommendedName>
</protein>
<name>A0A438B6F1_9NOCA</name>
<dbReference type="OrthoDB" id="4774619at2"/>
<keyword evidence="2" id="KW-1185">Reference proteome</keyword>
<sequence length="383" mass="42456">MTAPTEPDIYLLWIPGTGASFAGDPRDWQQVESGIWDDEKGEWAYEPQYSMGHALMDQVFESQEYPDYFANLKVEPRWIAYDASITIANFYSDPKGESHYDSREVGRDRVYRELVSLPEGAKAIVGGYSQGAGAAFEFVNLVAAGHYQDVADKVVAGLYIANPFRPKNYTSWGLENAIAMKNGEDQELEIELDGFGVADPDHDGDAKHGAETHNKIWQIEIINPKDAICNADPDSYLRVVADELEYFELEGNLINWIGQGIDLYDNIKSEILSEIDNIWDILAALDRVARTWEEIEGYAGIELSLAGFKDKLPTEHVTAYGDKSFRKLAIVDDKTGNLEDKTILQAEAPYIATVLHSIFEYGGKPADTQNLVAAVGIAGSGNP</sequence>
<comment type="caution">
    <text evidence="1">The sequence shown here is derived from an EMBL/GenBank/DDBJ whole genome shotgun (WGS) entry which is preliminary data.</text>
</comment>
<dbReference type="SUPFAM" id="SSF53474">
    <property type="entry name" value="alpha/beta-Hydrolases"/>
    <property type="match status" value="1"/>
</dbReference>
<organism evidence="1 2">
    <name type="scientific">Rhodococcus spongiicola</name>
    <dbReference type="NCBI Taxonomy" id="2487352"/>
    <lineage>
        <taxon>Bacteria</taxon>
        <taxon>Bacillati</taxon>
        <taxon>Actinomycetota</taxon>
        <taxon>Actinomycetes</taxon>
        <taxon>Mycobacteriales</taxon>
        <taxon>Nocardiaceae</taxon>
        <taxon>Rhodococcus</taxon>
    </lineage>
</organism>
<accession>A0A438B6F1</accession>
<dbReference type="AlphaFoldDB" id="A0A438B6F1"/>
<evidence type="ECO:0000313" key="1">
    <source>
        <dbReference type="EMBL" id="RVW06523.1"/>
    </source>
</evidence>
<evidence type="ECO:0008006" key="3">
    <source>
        <dbReference type="Google" id="ProtNLM"/>
    </source>
</evidence>
<gene>
    <name evidence="1" type="ORF">EF834_03700</name>
</gene>
<dbReference type="Proteomes" id="UP000284333">
    <property type="component" value="Unassembled WGS sequence"/>
</dbReference>